<evidence type="ECO:0000256" key="1">
    <source>
        <dbReference type="SAM" id="Phobius"/>
    </source>
</evidence>
<keyword evidence="3" id="KW-1185">Reference proteome</keyword>
<sequence>MHGHFNGEVPGFILGGVAMFHRYVGERTITIGSGIIAFLLTTVCACFAATHAPECDRVTAWK</sequence>
<dbReference type="Proteomes" id="UP000641514">
    <property type="component" value="Unassembled WGS sequence"/>
</dbReference>
<organism evidence="2 3">
    <name type="scientific">Hoyosella rhizosphaerae</name>
    <dbReference type="NCBI Taxonomy" id="1755582"/>
    <lineage>
        <taxon>Bacteria</taxon>
        <taxon>Bacillati</taxon>
        <taxon>Actinomycetota</taxon>
        <taxon>Actinomycetes</taxon>
        <taxon>Mycobacteriales</taxon>
        <taxon>Hoyosellaceae</taxon>
        <taxon>Hoyosella</taxon>
    </lineage>
</organism>
<protein>
    <submittedName>
        <fullName evidence="2">Uncharacterized protein</fullName>
    </submittedName>
</protein>
<gene>
    <name evidence="2" type="ORF">GCM10011410_27370</name>
</gene>
<proteinExistence type="predicted"/>
<name>A0A916XH27_9ACTN</name>
<dbReference type="EMBL" id="BMJH01000003">
    <property type="protein sequence ID" value="GGC72846.1"/>
    <property type="molecule type" value="Genomic_DNA"/>
</dbReference>
<comment type="caution">
    <text evidence="2">The sequence shown here is derived from an EMBL/GenBank/DDBJ whole genome shotgun (WGS) entry which is preliminary data.</text>
</comment>
<feature type="transmembrane region" description="Helical" evidence="1">
    <location>
        <begin position="29"/>
        <end position="52"/>
    </location>
</feature>
<accession>A0A916XH27</accession>
<reference evidence="2" key="1">
    <citation type="journal article" date="2014" name="Int. J. Syst. Evol. Microbiol.">
        <title>Complete genome sequence of Corynebacterium casei LMG S-19264T (=DSM 44701T), isolated from a smear-ripened cheese.</title>
        <authorList>
            <consortium name="US DOE Joint Genome Institute (JGI-PGF)"/>
            <person name="Walter F."/>
            <person name="Albersmeier A."/>
            <person name="Kalinowski J."/>
            <person name="Ruckert C."/>
        </authorList>
    </citation>
    <scope>NUCLEOTIDE SEQUENCE</scope>
    <source>
        <strain evidence="2">CGMCC 1.15478</strain>
    </source>
</reference>
<evidence type="ECO:0000313" key="2">
    <source>
        <dbReference type="EMBL" id="GGC72846.1"/>
    </source>
</evidence>
<keyword evidence="1" id="KW-0812">Transmembrane</keyword>
<keyword evidence="1" id="KW-1133">Transmembrane helix</keyword>
<dbReference type="AlphaFoldDB" id="A0A916XH27"/>
<keyword evidence="1" id="KW-0472">Membrane</keyword>
<evidence type="ECO:0000313" key="3">
    <source>
        <dbReference type="Proteomes" id="UP000641514"/>
    </source>
</evidence>
<reference evidence="2" key="2">
    <citation type="submission" date="2020-09" db="EMBL/GenBank/DDBJ databases">
        <authorList>
            <person name="Sun Q."/>
            <person name="Zhou Y."/>
        </authorList>
    </citation>
    <scope>NUCLEOTIDE SEQUENCE</scope>
    <source>
        <strain evidence="2">CGMCC 1.15478</strain>
    </source>
</reference>